<keyword evidence="6" id="KW-0808">Transferase</keyword>
<dbReference type="Gene3D" id="3.40.640.10">
    <property type="entry name" value="Type I PLP-dependent aspartate aminotransferase-like (Major domain)"/>
    <property type="match status" value="1"/>
</dbReference>
<accession>A0A9D7SGC3</accession>
<organism evidence="6 7">
    <name type="scientific">Candidatus Geothrix skivensis</name>
    <dbReference type="NCBI Taxonomy" id="2954439"/>
    <lineage>
        <taxon>Bacteria</taxon>
        <taxon>Pseudomonadati</taxon>
        <taxon>Acidobacteriota</taxon>
        <taxon>Holophagae</taxon>
        <taxon>Holophagales</taxon>
        <taxon>Holophagaceae</taxon>
        <taxon>Geothrix</taxon>
    </lineage>
</organism>
<name>A0A9D7SGC3_9BACT</name>
<gene>
    <name evidence="6" type="ORF">IPP58_07650</name>
</gene>
<feature type="modified residue" description="N6-(pyridoxal phosphate)lysine" evidence="4">
    <location>
        <position position="189"/>
    </location>
</feature>
<dbReference type="InterPro" id="IPR015424">
    <property type="entry name" value="PyrdxlP-dep_Trfase"/>
</dbReference>
<dbReference type="GO" id="GO:0000271">
    <property type="term" value="P:polysaccharide biosynthetic process"/>
    <property type="evidence" value="ECO:0007669"/>
    <property type="project" value="TreeGrafter"/>
</dbReference>
<evidence type="ECO:0000256" key="5">
    <source>
        <dbReference type="RuleBase" id="RU004508"/>
    </source>
</evidence>
<dbReference type="PIRSF" id="PIRSF000390">
    <property type="entry name" value="PLP_StrS"/>
    <property type="match status" value="1"/>
</dbReference>
<evidence type="ECO:0000256" key="3">
    <source>
        <dbReference type="PIRSR" id="PIRSR000390-1"/>
    </source>
</evidence>
<reference evidence="6" key="1">
    <citation type="submission" date="2020-10" db="EMBL/GenBank/DDBJ databases">
        <title>Connecting structure to function with the recovery of over 1000 high-quality activated sludge metagenome-assembled genomes encoding full-length rRNA genes using long-read sequencing.</title>
        <authorList>
            <person name="Singleton C.M."/>
            <person name="Petriglieri F."/>
            <person name="Kristensen J.M."/>
            <person name="Kirkegaard R.H."/>
            <person name="Michaelsen T.Y."/>
            <person name="Andersen M.H."/>
            <person name="Karst S.M."/>
            <person name="Dueholm M.S."/>
            <person name="Nielsen P.H."/>
            <person name="Albertsen M."/>
        </authorList>
    </citation>
    <scope>NUCLEOTIDE SEQUENCE</scope>
    <source>
        <strain evidence="6">Skiv_18-Q3-R9-52_MAXAC.067</strain>
    </source>
</reference>
<evidence type="ECO:0000256" key="4">
    <source>
        <dbReference type="PIRSR" id="PIRSR000390-2"/>
    </source>
</evidence>
<keyword evidence="6" id="KW-0032">Aminotransferase</keyword>
<evidence type="ECO:0000256" key="1">
    <source>
        <dbReference type="ARBA" id="ARBA00022898"/>
    </source>
</evidence>
<comment type="similarity">
    <text evidence="2 5">Belongs to the DegT/DnrJ/EryC1 family.</text>
</comment>
<proteinExistence type="inferred from homology"/>
<dbReference type="Gene3D" id="3.90.1150.10">
    <property type="entry name" value="Aspartate Aminotransferase, domain 1"/>
    <property type="match status" value="1"/>
</dbReference>
<evidence type="ECO:0000256" key="2">
    <source>
        <dbReference type="ARBA" id="ARBA00037999"/>
    </source>
</evidence>
<dbReference type="SUPFAM" id="SSF53383">
    <property type="entry name" value="PLP-dependent transferases"/>
    <property type="match status" value="1"/>
</dbReference>
<sequence length="366" mass="39659">MAQPNIPLVDLKAQYQAIKPEIDAAIQDVLDTTAFILGPQVEAFEKSFAAFCGADHCVAMANGTDATVLALEALGVGQGDEVITVSHTFIATAEGISELGAIPVFVDIRPDSLLMDVSLIEAAITPRTKAIVPVHIYGQTVDMDPLLQIARKHGLKVMEDACQAHGAEYKGRRAGSLGDAATFSFYPGKNLGAYGDAGAVTTNLPDVADWIRRKRNHGRATKYTHDFVGRNSRMDGIQGAVLNVKLPHLDGWNADRRAKASRYDALLAPLGIKRVATQEGCLPVLHLYVVRVPDRDRILSDLKVAGIEAGIHYPVPLHLQKAYSHLSLKKGCLPVTEKAADEILSLPLWPGMDLEVLEYVVRHLKP</sequence>
<dbReference type="AlphaFoldDB" id="A0A9D7SGC3"/>
<evidence type="ECO:0000313" key="6">
    <source>
        <dbReference type="EMBL" id="MBK9796358.1"/>
    </source>
</evidence>
<evidence type="ECO:0000313" key="7">
    <source>
        <dbReference type="Proteomes" id="UP000886657"/>
    </source>
</evidence>
<feature type="active site" description="Proton acceptor" evidence="3">
    <location>
        <position position="189"/>
    </location>
</feature>
<dbReference type="CDD" id="cd00616">
    <property type="entry name" value="AHBA_syn"/>
    <property type="match status" value="1"/>
</dbReference>
<dbReference type="GO" id="GO:0008483">
    <property type="term" value="F:transaminase activity"/>
    <property type="evidence" value="ECO:0007669"/>
    <property type="project" value="UniProtKB-KW"/>
</dbReference>
<dbReference type="Pfam" id="PF01041">
    <property type="entry name" value="DegT_DnrJ_EryC1"/>
    <property type="match status" value="1"/>
</dbReference>
<dbReference type="InterPro" id="IPR015422">
    <property type="entry name" value="PyrdxlP-dep_Trfase_small"/>
</dbReference>
<dbReference type="InterPro" id="IPR015421">
    <property type="entry name" value="PyrdxlP-dep_Trfase_major"/>
</dbReference>
<dbReference type="PANTHER" id="PTHR30244">
    <property type="entry name" value="TRANSAMINASE"/>
    <property type="match status" value="1"/>
</dbReference>
<keyword evidence="1 4" id="KW-0663">Pyridoxal phosphate</keyword>
<protein>
    <submittedName>
        <fullName evidence="6">DegT/DnrJ/EryC1/StrS family aminotransferase</fullName>
    </submittedName>
</protein>
<dbReference type="Proteomes" id="UP000886657">
    <property type="component" value="Unassembled WGS sequence"/>
</dbReference>
<dbReference type="PANTHER" id="PTHR30244:SF36">
    <property type="entry name" value="3-OXO-GLUCOSE-6-PHOSPHATE:GLUTAMATE AMINOTRANSFERASE"/>
    <property type="match status" value="1"/>
</dbReference>
<comment type="caution">
    <text evidence="6">The sequence shown here is derived from an EMBL/GenBank/DDBJ whole genome shotgun (WGS) entry which is preliminary data.</text>
</comment>
<dbReference type="InterPro" id="IPR000653">
    <property type="entry name" value="DegT/StrS_aminotransferase"/>
</dbReference>
<dbReference type="GO" id="GO:0030170">
    <property type="term" value="F:pyridoxal phosphate binding"/>
    <property type="evidence" value="ECO:0007669"/>
    <property type="project" value="TreeGrafter"/>
</dbReference>
<dbReference type="EMBL" id="JADKIO010000006">
    <property type="protein sequence ID" value="MBK9796358.1"/>
    <property type="molecule type" value="Genomic_DNA"/>
</dbReference>
<dbReference type="FunFam" id="3.40.640.10:FF:000089">
    <property type="entry name" value="Aminotransferase, DegT/DnrJ/EryC1/StrS family"/>
    <property type="match status" value="1"/>
</dbReference>